<keyword evidence="6" id="KW-1185">Reference proteome</keyword>
<dbReference type="PANTHER" id="PTHR11008:SF32">
    <property type="entry name" value="CIRCADIAN CLOCK-CONTROLLED PROTEIN DAYWAKE-RELATED"/>
    <property type="match status" value="1"/>
</dbReference>
<evidence type="ECO:0000256" key="3">
    <source>
        <dbReference type="ARBA" id="ARBA00060902"/>
    </source>
</evidence>
<keyword evidence="2" id="KW-0090">Biological rhythms</keyword>
<evidence type="ECO:0000313" key="5">
    <source>
        <dbReference type="EMBL" id="KAJ3650908.1"/>
    </source>
</evidence>
<feature type="chain" id="PRO_5041263033" evidence="4">
    <location>
        <begin position="16"/>
        <end position="241"/>
    </location>
</feature>
<protein>
    <submittedName>
        <fullName evidence="5">Uncharacterized protein</fullName>
    </submittedName>
</protein>
<feature type="signal peptide" evidence="4">
    <location>
        <begin position="1"/>
        <end position="15"/>
    </location>
</feature>
<keyword evidence="1 4" id="KW-0732">Signal</keyword>
<dbReference type="AlphaFoldDB" id="A0AA38I4J3"/>
<reference evidence="5" key="1">
    <citation type="journal article" date="2023" name="G3 (Bethesda)">
        <title>Whole genome assemblies of Zophobas morio and Tenebrio molitor.</title>
        <authorList>
            <person name="Kaur S."/>
            <person name="Stinson S.A."/>
            <person name="diCenzo G.C."/>
        </authorList>
    </citation>
    <scope>NUCLEOTIDE SEQUENCE</scope>
    <source>
        <strain evidence="5">QUZm001</strain>
    </source>
</reference>
<evidence type="ECO:0000256" key="4">
    <source>
        <dbReference type="SAM" id="SignalP"/>
    </source>
</evidence>
<dbReference type="Gene3D" id="3.15.10.30">
    <property type="entry name" value="Haemolymph juvenile hormone binding protein"/>
    <property type="match status" value="1"/>
</dbReference>
<gene>
    <name evidence="5" type="ORF">Zmor_016983</name>
</gene>
<dbReference type="Pfam" id="PF06585">
    <property type="entry name" value="JHBP"/>
    <property type="match status" value="1"/>
</dbReference>
<dbReference type="EMBL" id="JALNTZ010000005">
    <property type="protein sequence ID" value="KAJ3650908.1"/>
    <property type="molecule type" value="Genomic_DNA"/>
</dbReference>
<dbReference type="PANTHER" id="PTHR11008">
    <property type="entry name" value="PROTEIN TAKEOUT-LIKE PROTEIN"/>
    <property type="match status" value="1"/>
</dbReference>
<accession>A0AA38I4J3</accession>
<dbReference type="GO" id="GO:0007623">
    <property type="term" value="P:circadian rhythm"/>
    <property type="evidence" value="ECO:0007669"/>
    <property type="project" value="UniProtKB-ARBA"/>
</dbReference>
<dbReference type="Proteomes" id="UP001168821">
    <property type="component" value="Unassembled WGS sequence"/>
</dbReference>
<dbReference type="GO" id="GO:0005615">
    <property type="term" value="C:extracellular space"/>
    <property type="evidence" value="ECO:0007669"/>
    <property type="project" value="TreeGrafter"/>
</dbReference>
<dbReference type="InterPro" id="IPR038606">
    <property type="entry name" value="To_sf"/>
</dbReference>
<comment type="caution">
    <text evidence="5">The sequence shown here is derived from an EMBL/GenBank/DDBJ whole genome shotgun (WGS) entry which is preliminary data.</text>
</comment>
<dbReference type="FunFam" id="3.15.10.30:FF:000001">
    <property type="entry name" value="Takeout-like protein 1"/>
    <property type="match status" value="1"/>
</dbReference>
<evidence type="ECO:0000256" key="2">
    <source>
        <dbReference type="ARBA" id="ARBA00023108"/>
    </source>
</evidence>
<dbReference type="SMART" id="SM00700">
    <property type="entry name" value="JHBP"/>
    <property type="match status" value="1"/>
</dbReference>
<proteinExistence type="inferred from homology"/>
<evidence type="ECO:0000313" key="6">
    <source>
        <dbReference type="Proteomes" id="UP001168821"/>
    </source>
</evidence>
<evidence type="ECO:0000256" key="1">
    <source>
        <dbReference type="ARBA" id="ARBA00022729"/>
    </source>
</evidence>
<dbReference type="InterPro" id="IPR010562">
    <property type="entry name" value="Haemolymph_juvenile_hormone-bd"/>
</dbReference>
<name>A0AA38I4J3_9CUCU</name>
<organism evidence="5 6">
    <name type="scientific">Zophobas morio</name>
    <dbReference type="NCBI Taxonomy" id="2755281"/>
    <lineage>
        <taxon>Eukaryota</taxon>
        <taxon>Metazoa</taxon>
        <taxon>Ecdysozoa</taxon>
        <taxon>Arthropoda</taxon>
        <taxon>Hexapoda</taxon>
        <taxon>Insecta</taxon>
        <taxon>Pterygota</taxon>
        <taxon>Neoptera</taxon>
        <taxon>Endopterygota</taxon>
        <taxon>Coleoptera</taxon>
        <taxon>Polyphaga</taxon>
        <taxon>Cucujiformia</taxon>
        <taxon>Tenebrionidae</taxon>
        <taxon>Zophobas</taxon>
    </lineage>
</organism>
<comment type="similarity">
    <text evidence="3">Belongs to the TO family.</text>
</comment>
<sequence length="241" mass="27881">MKLVVVALVLTLGYASVPPNFKRCLRKDPDFNKCYLEAAQYGASLLTKRYDQLDIPNLDPFKVTSLVLRTGQGPVNLEHNYTDCSVYGLTTIKFDIFELDLEKNTLMADGTIDQMVFKCSYHMTGRILLLAVRGDGNSTITFKRFRAKYKAAFEKYLKNEQTYYRTVNTQMESDVEHVHFDYDNLFNGNRELGDNLNFVLNDNWRTVFADAKADYDEIVRQIMTDVMEKIWGSTSLQEFFD</sequence>